<keyword evidence="2" id="KW-0812">Transmembrane</keyword>
<sequence>MAVPVLRMAQGPPTPHIAPGPRGEDPLSVGPPLLLGGLSLLLGLFVPSFFNDLLTRAAALASGM</sequence>
<evidence type="ECO:0000256" key="1">
    <source>
        <dbReference type="SAM" id="MobiDB-lite"/>
    </source>
</evidence>
<feature type="region of interest" description="Disordered" evidence="1">
    <location>
        <begin position="1"/>
        <end position="25"/>
    </location>
</feature>
<keyword evidence="2" id="KW-0472">Membrane</keyword>
<comment type="caution">
    <text evidence="3">The sequence shown here is derived from an EMBL/GenBank/DDBJ whole genome shotgun (WGS) entry which is preliminary data.</text>
</comment>
<gene>
    <name evidence="3" type="ORF">ASZ90_000930</name>
</gene>
<protein>
    <submittedName>
        <fullName evidence="3">Uncharacterized protein</fullName>
    </submittedName>
</protein>
<keyword evidence="2" id="KW-1133">Transmembrane helix</keyword>
<evidence type="ECO:0000256" key="2">
    <source>
        <dbReference type="SAM" id="Phobius"/>
    </source>
</evidence>
<reference evidence="3" key="1">
    <citation type="journal article" date="2015" name="Proc. Natl. Acad. Sci. U.S.A.">
        <title>Networks of energetic and metabolic interactions define dynamics in microbial communities.</title>
        <authorList>
            <person name="Embree M."/>
            <person name="Liu J.K."/>
            <person name="Al-Bassam M.M."/>
            <person name="Zengler K."/>
        </authorList>
    </citation>
    <scope>NUCLEOTIDE SEQUENCE</scope>
</reference>
<evidence type="ECO:0000313" key="3">
    <source>
        <dbReference type="EMBL" id="KUG29195.1"/>
    </source>
</evidence>
<name>A0A0W8G7Q9_9ZZZZ</name>
<proteinExistence type="predicted"/>
<accession>A0A0W8G7Q9</accession>
<dbReference type="EMBL" id="LNQE01000123">
    <property type="protein sequence ID" value="KUG29195.1"/>
    <property type="molecule type" value="Genomic_DNA"/>
</dbReference>
<dbReference type="AlphaFoldDB" id="A0A0W8G7Q9"/>
<organism evidence="3">
    <name type="scientific">hydrocarbon metagenome</name>
    <dbReference type="NCBI Taxonomy" id="938273"/>
    <lineage>
        <taxon>unclassified sequences</taxon>
        <taxon>metagenomes</taxon>
        <taxon>ecological metagenomes</taxon>
    </lineage>
</organism>
<feature type="transmembrane region" description="Helical" evidence="2">
    <location>
        <begin position="33"/>
        <end position="54"/>
    </location>
</feature>